<protein>
    <submittedName>
        <fullName evidence="1">Uncharacterized protein</fullName>
    </submittedName>
</protein>
<dbReference type="InterPro" id="IPR036291">
    <property type="entry name" value="NAD(P)-bd_dom_sf"/>
</dbReference>
<dbReference type="EMBL" id="CP066681">
    <property type="protein sequence ID" value="QQG35466.1"/>
    <property type="molecule type" value="Genomic_DNA"/>
</dbReference>
<proteinExistence type="predicted"/>
<dbReference type="SUPFAM" id="SSF51735">
    <property type="entry name" value="NAD(P)-binding Rossmann-fold domains"/>
    <property type="match status" value="1"/>
</dbReference>
<evidence type="ECO:0000313" key="1">
    <source>
        <dbReference type="EMBL" id="QQG35466.1"/>
    </source>
</evidence>
<sequence>MVSPLQKTIIETLRRDFQQEVAIFLTKAGLDAAPQFRVDRQAKHAAPVYILTGASFTLYDQAKHGNELTHAFWETPLAGHRYLMNNTAAILQNLVKDGCRVLLHTRSDPDLTRQLVNNPDVRVIQGDLGDPEILQSMYRELAGMAAERPISDVAMALYQSFAQNSGEPFKPMHKEAVEEVERAASRRLRFIYNMAAMGYDLLMNRGQDNLRIVSLSALAANRASYGLLADAADKFMNELAWRTFYLESNISTGKPVSVFQINPGITTACDTYRDPQAMKTVLQESIADGFPLSDDILRGTAPIPQLSAHDVAWITNALLRTPEGANPNDGMPDEVKATLYGGFSPQELRQRLLAAITIDSDGGAGIDNGSILPDHILTPGTTYGALPSPMKGGVYKRISMAPRGQEF</sequence>
<dbReference type="AlphaFoldDB" id="A0A7T5UGZ3"/>
<organism evidence="1 2">
    <name type="scientific">Micavibrio aeruginosavorus</name>
    <dbReference type="NCBI Taxonomy" id="349221"/>
    <lineage>
        <taxon>Bacteria</taxon>
        <taxon>Pseudomonadati</taxon>
        <taxon>Bdellovibrionota</taxon>
        <taxon>Bdellovibrionia</taxon>
        <taxon>Bdellovibrionales</taxon>
        <taxon>Pseudobdellovibrionaceae</taxon>
        <taxon>Micavibrio</taxon>
    </lineage>
</organism>
<name>A0A7T5UGZ3_9BACT</name>
<dbReference type="Proteomes" id="UP000595362">
    <property type="component" value="Chromosome"/>
</dbReference>
<accession>A0A7T5UGZ3</accession>
<reference evidence="1 2" key="1">
    <citation type="submission" date="2020-07" db="EMBL/GenBank/DDBJ databases">
        <title>Huge and variable diversity of episymbiotic CPR bacteria and DPANN archaea in groundwater ecosystems.</title>
        <authorList>
            <person name="He C.Y."/>
            <person name="Keren R."/>
            <person name="Whittaker M."/>
            <person name="Farag I.F."/>
            <person name="Doudna J."/>
            <person name="Cate J.H.D."/>
            <person name="Banfield J.F."/>
        </authorList>
    </citation>
    <scope>NUCLEOTIDE SEQUENCE [LARGE SCALE GENOMIC DNA]</scope>
    <source>
        <strain evidence="1">NC_groundwater_70_Ag_B-0.1um_54_66</strain>
    </source>
</reference>
<dbReference type="Gene3D" id="3.40.50.720">
    <property type="entry name" value="NAD(P)-binding Rossmann-like Domain"/>
    <property type="match status" value="1"/>
</dbReference>
<evidence type="ECO:0000313" key="2">
    <source>
        <dbReference type="Proteomes" id="UP000595362"/>
    </source>
</evidence>
<gene>
    <name evidence="1" type="ORF">HYS17_07940</name>
</gene>